<evidence type="ECO:0000313" key="1">
    <source>
        <dbReference type="EMBL" id="CAC5370510.1"/>
    </source>
</evidence>
<name>A0A6J8AN66_MYTCO</name>
<organism evidence="1 2">
    <name type="scientific">Mytilus coruscus</name>
    <name type="common">Sea mussel</name>
    <dbReference type="NCBI Taxonomy" id="42192"/>
    <lineage>
        <taxon>Eukaryota</taxon>
        <taxon>Metazoa</taxon>
        <taxon>Spiralia</taxon>
        <taxon>Lophotrochozoa</taxon>
        <taxon>Mollusca</taxon>
        <taxon>Bivalvia</taxon>
        <taxon>Autobranchia</taxon>
        <taxon>Pteriomorphia</taxon>
        <taxon>Mytilida</taxon>
        <taxon>Mytiloidea</taxon>
        <taxon>Mytilidae</taxon>
        <taxon>Mytilinae</taxon>
        <taxon>Mytilus</taxon>
    </lineage>
</organism>
<dbReference type="Proteomes" id="UP000507470">
    <property type="component" value="Unassembled WGS sequence"/>
</dbReference>
<proteinExistence type="predicted"/>
<gene>
    <name evidence="1" type="ORF">MCOR_9323</name>
</gene>
<dbReference type="AlphaFoldDB" id="A0A6J8AN66"/>
<reference evidence="1 2" key="1">
    <citation type="submission" date="2020-06" db="EMBL/GenBank/DDBJ databases">
        <authorList>
            <person name="Li R."/>
            <person name="Bekaert M."/>
        </authorList>
    </citation>
    <scope>NUCLEOTIDE SEQUENCE [LARGE SCALE GENOMIC DNA]</scope>
    <source>
        <strain evidence="2">wild</strain>
    </source>
</reference>
<protein>
    <submittedName>
        <fullName evidence="1">Uncharacterized protein</fullName>
    </submittedName>
</protein>
<sequence>MGIFNLEKNGCQKLVACLSENSIAVQIWKYHNEEQQICNNNYSTIREYLISTVHLLQRRYKINIHYECFLKCPEGKYYKKAGKVSCDEACDNYFCPEHGSTHSVEEIRKIWFQKEEERCKKKQRFHSALSGHEKRMHIRKSYFLSEALVPEIQNQNSKIFENNFSVAEIYQRMGRLPSTRWIVLERSTGKLLRRKNLSFHMKQLNS</sequence>
<dbReference type="EMBL" id="CACVKT020001709">
    <property type="protein sequence ID" value="CAC5370510.1"/>
    <property type="molecule type" value="Genomic_DNA"/>
</dbReference>
<keyword evidence="2" id="KW-1185">Reference proteome</keyword>
<accession>A0A6J8AN66</accession>
<evidence type="ECO:0000313" key="2">
    <source>
        <dbReference type="Proteomes" id="UP000507470"/>
    </source>
</evidence>